<dbReference type="SMART" id="SM00382">
    <property type="entry name" value="AAA"/>
    <property type="match status" value="1"/>
</dbReference>
<dbReference type="Pfam" id="PF00005">
    <property type="entry name" value="ABC_tran"/>
    <property type="match status" value="1"/>
</dbReference>
<organism evidence="6 7">
    <name type="scientific">Pontibacter silvestris</name>
    <dbReference type="NCBI Taxonomy" id="2305183"/>
    <lineage>
        <taxon>Bacteria</taxon>
        <taxon>Pseudomonadati</taxon>
        <taxon>Bacteroidota</taxon>
        <taxon>Cytophagia</taxon>
        <taxon>Cytophagales</taxon>
        <taxon>Hymenobacteraceae</taxon>
        <taxon>Pontibacter</taxon>
    </lineage>
</organism>
<evidence type="ECO:0000313" key="6">
    <source>
        <dbReference type="EMBL" id="MFD2065995.1"/>
    </source>
</evidence>
<comment type="similarity">
    <text evidence="1">Belongs to the ABC transporter superfamily.</text>
</comment>
<keyword evidence="4 6" id="KW-0067">ATP-binding</keyword>
<dbReference type="Gene3D" id="3.40.50.300">
    <property type="entry name" value="P-loop containing nucleotide triphosphate hydrolases"/>
    <property type="match status" value="1"/>
</dbReference>
<evidence type="ECO:0000256" key="4">
    <source>
        <dbReference type="ARBA" id="ARBA00022840"/>
    </source>
</evidence>
<keyword evidence="2" id="KW-0813">Transport</keyword>
<dbReference type="PROSITE" id="PS50893">
    <property type="entry name" value="ABC_TRANSPORTER_2"/>
    <property type="match status" value="1"/>
</dbReference>
<protein>
    <submittedName>
        <fullName evidence="6">ABC transporter ATP-binding protein</fullName>
    </submittedName>
</protein>
<dbReference type="Proteomes" id="UP001597369">
    <property type="component" value="Unassembled WGS sequence"/>
</dbReference>
<comment type="caution">
    <text evidence="6">The sequence shown here is derived from an EMBL/GenBank/DDBJ whole genome shotgun (WGS) entry which is preliminary data.</text>
</comment>
<keyword evidence="3" id="KW-0547">Nucleotide-binding</keyword>
<proteinExistence type="inferred from homology"/>
<dbReference type="PROSITE" id="PS00211">
    <property type="entry name" value="ABC_TRANSPORTER_1"/>
    <property type="match status" value="1"/>
</dbReference>
<name>A0ABW4WVV8_9BACT</name>
<dbReference type="InterPro" id="IPR003439">
    <property type="entry name" value="ABC_transporter-like_ATP-bd"/>
</dbReference>
<feature type="domain" description="ABC transporter" evidence="5">
    <location>
        <begin position="2"/>
        <end position="236"/>
    </location>
</feature>
<evidence type="ECO:0000313" key="7">
    <source>
        <dbReference type="Proteomes" id="UP001597369"/>
    </source>
</evidence>
<evidence type="ECO:0000256" key="1">
    <source>
        <dbReference type="ARBA" id="ARBA00005417"/>
    </source>
</evidence>
<sequence length="325" mass="36387">MIRIRNATKTFSSFKAVDNISLDIKERETLVLLGTSGCGKTTTLKLINRLIELSAGSIEVAGKNIQQQKPEELRRRIGYVIQGAGLFPHYTVKENIAVVPRLLGWNKSKTETQTSRILEIMGLSAQKYLWKYPRELSGGQQQRVGLARALVTDPPVVLMDEPFGALDPITRSSILHEFRNLEALRHKTVILVTHDIQEAFELGDRICLMDKGEIQQLGTPKELVFQPANAFVRRFLQERRFQLQLQVLQLAELHSYLQPHLTFTDTNIITLPGTASVLEATQLLSVATYPRPVIALEATATTPALHLGISDIMAAVDKYIQTLNL</sequence>
<dbReference type="InterPro" id="IPR003593">
    <property type="entry name" value="AAA+_ATPase"/>
</dbReference>
<dbReference type="PANTHER" id="PTHR43117">
    <property type="entry name" value="OSMOPROTECTANT IMPORT ATP-BINDING PROTEIN OSMV"/>
    <property type="match status" value="1"/>
</dbReference>
<dbReference type="EMBL" id="JBHUHV010000014">
    <property type="protein sequence ID" value="MFD2065995.1"/>
    <property type="molecule type" value="Genomic_DNA"/>
</dbReference>
<accession>A0ABW4WVV8</accession>
<dbReference type="PANTHER" id="PTHR43117:SF4">
    <property type="entry name" value="OSMOPROTECTANT IMPORT ATP-BINDING PROTEIN OSMV"/>
    <property type="match status" value="1"/>
</dbReference>
<evidence type="ECO:0000256" key="2">
    <source>
        <dbReference type="ARBA" id="ARBA00022448"/>
    </source>
</evidence>
<gene>
    <name evidence="6" type="ORF">ACFSKU_03810</name>
</gene>
<evidence type="ECO:0000259" key="5">
    <source>
        <dbReference type="PROSITE" id="PS50893"/>
    </source>
</evidence>
<dbReference type="GO" id="GO:0005524">
    <property type="term" value="F:ATP binding"/>
    <property type="evidence" value="ECO:0007669"/>
    <property type="project" value="UniProtKB-KW"/>
</dbReference>
<dbReference type="SUPFAM" id="SSF52540">
    <property type="entry name" value="P-loop containing nucleoside triphosphate hydrolases"/>
    <property type="match status" value="1"/>
</dbReference>
<dbReference type="RefSeq" id="WP_317206964.1">
    <property type="nucleotide sequence ID" value="NZ_JAJJWI010000019.1"/>
</dbReference>
<reference evidence="7" key="1">
    <citation type="journal article" date="2019" name="Int. J. Syst. Evol. Microbiol.">
        <title>The Global Catalogue of Microorganisms (GCM) 10K type strain sequencing project: providing services to taxonomists for standard genome sequencing and annotation.</title>
        <authorList>
            <consortium name="The Broad Institute Genomics Platform"/>
            <consortium name="The Broad Institute Genome Sequencing Center for Infectious Disease"/>
            <person name="Wu L."/>
            <person name="Ma J."/>
        </authorList>
    </citation>
    <scope>NUCLEOTIDE SEQUENCE [LARGE SCALE GENOMIC DNA]</scope>
    <source>
        <strain evidence="7">JCM 16545</strain>
    </source>
</reference>
<evidence type="ECO:0000256" key="3">
    <source>
        <dbReference type="ARBA" id="ARBA00022741"/>
    </source>
</evidence>
<dbReference type="InterPro" id="IPR017871">
    <property type="entry name" value="ABC_transporter-like_CS"/>
</dbReference>
<keyword evidence="7" id="KW-1185">Reference proteome</keyword>
<dbReference type="InterPro" id="IPR027417">
    <property type="entry name" value="P-loop_NTPase"/>
</dbReference>